<evidence type="ECO:0000313" key="4">
    <source>
        <dbReference type="Proteomes" id="UP000576225"/>
    </source>
</evidence>
<dbReference type="InterPro" id="IPR008928">
    <property type="entry name" value="6-hairpin_glycosidase_sf"/>
</dbReference>
<dbReference type="PANTHER" id="PTHR43465:SF2">
    <property type="entry name" value="DUF1680 DOMAIN PROTEIN (AFU_ORTHOLOGUE AFUA_1G08910)"/>
    <property type="match status" value="1"/>
</dbReference>
<protein>
    <recommendedName>
        <fullName evidence="5">DUF1680 family protein</fullName>
    </recommendedName>
</protein>
<evidence type="ECO:0008006" key="5">
    <source>
        <dbReference type="Google" id="ProtNLM"/>
    </source>
</evidence>
<dbReference type="InterPro" id="IPR049046">
    <property type="entry name" value="Beta-AFase-like_GH127_middle"/>
</dbReference>
<proteinExistence type="predicted"/>
<feature type="domain" description="Non-reducing end beta-L-arabinofuranosidase-like GH127 catalytic" evidence="1">
    <location>
        <begin position="108"/>
        <end position="347"/>
    </location>
</feature>
<dbReference type="Proteomes" id="UP000576225">
    <property type="component" value="Unassembled WGS sequence"/>
</dbReference>
<dbReference type="InterPro" id="IPR049174">
    <property type="entry name" value="Beta-AFase-like"/>
</dbReference>
<evidence type="ECO:0000313" key="3">
    <source>
        <dbReference type="EMBL" id="NMD89137.1"/>
    </source>
</evidence>
<dbReference type="Pfam" id="PF07944">
    <property type="entry name" value="Beta-AFase-like_GH127_cat"/>
    <property type="match status" value="1"/>
</dbReference>
<reference evidence="3 4" key="1">
    <citation type="submission" date="2020-04" db="EMBL/GenBank/DDBJ databases">
        <authorList>
            <person name="Hitch T.C.A."/>
            <person name="Wylensek D."/>
            <person name="Clavel T."/>
        </authorList>
    </citation>
    <scope>NUCLEOTIDE SEQUENCE [LARGE SCALE GENOMIC DNA]</scope>
    <source>
        <strain evidence="3 4">COR2-253-APC-1A</strain>
    </source>
</reference>
<dbReference type="SUPFAM" id="SSF48208">
    <property type="entry name" value="Six-hairpin glycosidases"/>
    <property type="match status" value="1"/>
</dbReference>
<dbReference type="Pfam" id="PF20736">
    <property type="entry name" value="Glyco_hydro127M"/>
    <property type="match status" value="1"/>
</dbReference>
<sequence length="545" mass="61830">MNLEFQPFAPDVVQIGGEIRRRMDLTAEKILHHLDVENVFVRHFRHRSETPEVPGGFTGYGMFLDAVVKAAIHRIGGDEMNRFKTERLAELIATQSPDGAITVFSGVPGYWDNHDQAYMIQAFVQDHRYCGNENALQAALKLGNFLVNRGTAVTLGLETAFLMLSEESGDSRFSDYCRDVFKLDQSINAYDRMTPVNGVAHVYTWIARCLAQLQYMKLTGNDTALLREGTQELFRRVFSNYSSISGSCSGGFFWGELWDDTQIGLGKWGETCASAYLLRCTAKYLEFDADPRLGDLYERVMYNAFFGAQSEDGLRQRYFIPFNEPGEWYEHETYCCPNNLRRMMFELSDAIYFKTPDGIAVNLYTDSALTIPNAVIHQKTDYPESETVEFTISARKVFTLTLRIPGWCKHAVVQGKSVSAGWFNMEIPEGETHITLQLPMEVRQIRGNMAQAGRIALLRGPLVYAVEMERNQLSGHAMDLLTIDNTKPFSVTPKGIETTCLIPNQDHLERKVLFTRFSCEKRTRTYFPAVLTGTVVNDSLFHPQL</sequence>
<feature type="domain" description="Non-reducing end beta-L-arabinofuranosidase-like GH127 middle" evidence="2">
    <location>
        <begin position="359"/>
        <end position="417"/>
    </location>
</feature>
<dbReference type="InterPro" id="IPR012878">
    <property type="entry name" value="Beta-AFase-like_GH127_cat"/>
</dbReference>
<gene>
    <name evidence="3" type="ORF">HF882_21360</name>
</gene>
<dbReference type="PANTHER" id="PTHR43465">
    <property type="entry name" value="DUF1680 DOMAIN PROTEIN (AFU_ORTHOLOGUE AFUA_1G08910)"/>
    <property type="match status" value="1"/>
</dbReference>
<dbReference type="GO" id="GO:0005975">
    <property type="term" value="P:carbohydrate metabolic process"/>
    <property type="evidence" value="ECO:0007669"/>
    <property type="project" value="InterPro"/>
</dbReference>
<evidence type="ECO:0000259" key="2">
    <source>
        <dbReference type="Pfam" id="PF20736"/>
    </source>
</evidence>
<name>A0A848B4L2_9BACT</name>
<dbReference type="EMBL" id="JABAEW010000080">
    <property type="protein sequence ID" value="NMD89137.1"/>
    <property type="molecule type" value="Genomic_DNA"/>
</dbReference>
<accession>A0A848B4L2</accession>
<evidence type="ECO:0000259" key="1">
    <source>
        <dbReference type="Pfam" id="PF07944"/>
    </source>
</evidence>
<dbReference type="AlphaFoldDB" id="A0A848B4L2"/>
<organism evidence="3 4">
    <name type="scientific">Victivallis vadensis</name>
    <dbReference type="NCBI Taxonomy" id="172901"/>
    <lineage>
        <taxon>Bacteria</taxon>
        <taxon>Pseudomonadati</taxon>
        <taxon>Lentisphaerota</taxon>
        <taxon>Lentisphaeria</taxon>
        <taxon>Victivallales</taxon>
        <taxon>Victivallaceae</taxon>
        <taxon>Victivallis</taxon>
    </lineage>
</organism>
<comment type="caution">
    <text evidence="3">The sequence shown here is derived from an EMBL/GenBank/DDBJ whole genome shotgun (WGS) entry which is preliminary data.</text>
</comment>
<dbReference type="RefSeq" id="WP_168964070.1">
    <property type="nucleotide sequence ID" value="NZ_JABAEW010000080.1"/>
</dbReference>